<keyword evidence="2" id="KW-1185">Reference proteome</keyword>
<gene>
    <name evidence="1" type="ORF">ACFO8M_06440</name>
</gene>
<comment type="caution">
    <text evidence="1">The sequence shown here is derived from an EMBL/GenBank/DDBJ whole genome shotgun (WGS) entry which is preliminary data.</text>
</comment>
<reference evidence="2" key="1">
    <citation type="journal article" date="2019" name="Int. J. Syst. Evol. Microbiol.">
        <title>The Global Catalogue of Microorganisms (GCM) 10K type strain sequencing project: providing services to taxonomists for standard genome sequencing and annotation.</title>
        <authorList>
            <consortium name="The Broad Institute Genomics Platform"/>
            <consortium name="The Broad Institute Genome Sequencing Center for Infectious Disease"/>
            <person name="Wu L."/>
            <person name="Ma J."/>
        </authorList>
    </citation>
    <scope>NUCLEOTIDE SEQUENCE [LARGE SCALE GENOMIC DNA]</scope>
    <source>
        <strain evidence="2">CGMCC 4.7396</strain>
    </source>
</reference>
<dbReference type="Proteomes" id="UP001595712">
    <property type="component" value="Unassembled WGS sequence"/>
</dbReference>
<dbReference type="EMBL" id="JBHRWO010000006">
    <property type="protein sequence ID" value="MFC3492122.1"/>
    <property type="molecule type" value="Genomic_DNA"/>
</dbReference>
<name>A0ABV7PZ31_9ACTN</name>
<protein>
    <submittedName>
        <fullName evidence="1">Uncharacterized protein</fullName>
    </submittedName>
</protein>
<organism evidence="1 2">
    <name type="scientific">Glycomyces rhizosphaerae</name>
    <dbReference type="NCBI Taxonomy" id="2054422"/>
    <lineage>
        <taxon>Bacteria</taxon>
        <taxon>Bacillati</taxon>
        <taxon>Actinomycetota</taxon>
        <taxon>Actinomycetes</taxon>
        <taxon>Glycomycetales</taxon>
        <taxon>Glycomycetaceae</taxon>
        <taxon>Glycomyces</taxon>
    </lineage>
</organism>
<evidence type="ECO:0000313" key="1">
    <source>
        <dbReference type="EMBL" id="MFC3492122.1"/>
    </source>
</evidence>
<dbReference type="RefSeq" id="WP_387972155.1">
    <property type="nucleotide sequence ID" value="NZ_JBHRWO010000006.1"/>
</dbReference>
<sequence>MDRHRFKKIHSTKLDRFAVVLREPEGAFEGAVFFGDGDPHRFTGTAAEDGDEIEVGLEYDENADTLTLTYPGDGTTHVRTRA</sequence>
<evidence type="ECO:0000313" key="2">
    <source>
        <dbReference type="Proteomes" id="UP001595712"/>
    </source>
</evidence>
<accession>A0ABV7PZ31</accession>
<proteinExistence type="predicted"/>